<keyword evidence="14" id="KW-1133">Transmembrane helix</keyword>
<dbReference type="SUPFAM" id="SSF47473">
    <property type="entry name" value="EF-hand"/>
    <property type="match status" value="1"/>
</dbReference>
<dbReference type="Gene3D" id="1.10.238.10">
    <property type="entry name" value="EF-hand"/>
    <property type="match status" value="1"/>
</dbReference>
<feature type="transmembrane region" description="Helical" evidence="14">
    <location>
        <begin position="1091"/>
        <end position="1111"/>
    </location>
</feature>
<keyword evidence="19" id="KW-1185">Reference proteome</keyword>
<dbReference type="GO" id="GO:0005509">
    <property type="term" value="F:calcium ion binding"/>
    <property type="evidence" value="ECO:0007669"/>
    <property type="project" value="InterPro"/>
</dbReference>
<dbReference type="Pfam" id="PF08030">
    <property type="entry name" value="NAD_binding_6"/>
    <property type="match status" value="1"/>
</dbReference>
<evidence type="ECO:0000259" key="16">
    <source>
        <dbReference type="PROSITE" id="PS50222"/>
    </source>
</evidence>
<keyword evidence="10" id="KW-0575">Peroxidase</keyword>
<feature type="signal peptide" evidence="15">
    <location>
        <begin position="1"/>
        <end position="20"/>
    </location>
</feature>
<dbReference type="Gene3D" id="3.40.50.80">
    <property type="entry name" value="Nucleotide-binding domain of ferredoxin-NADP reductase (FNR) module"/>
    <property type="match status" value="1"/>
</dbReference>
<dbReference type="InterPro" id="IPR010255">
    <property type="entry name" value="Haem_peroxidase_sf"/>
</dbReference>
<reference evidence="18" key="1">
    <citation type="journal article" date="2021" name="Sci. Adv.">
        <title>The American lobster genome reveals insights on longevity, neural, and immune adaptations.</title>
        <authorList>
            <person name="Polinski J.M."/>
            <person name="Zimin A.V."/>
            <person name="Clark K.F."/>
            <person name="Kohn A.B."/>
            <person name="Sadowski N."/>
            <person name="Timp W."/>
            <person name="Ptitsyn A."/>
            <person name="Khanna P."/>
            <person name="Romanova D.Y."/>
            <person name="Williams P."/>
            <person name="Greenwood S.J."/>
            <person name="Moroz L.L."/>
            <person name="Walt D.R."/>
            <person name="Bodnar A.G."/>
        </authorList>
    </citation>
    <scope>NUCLEOTIDE SEQUENCE</scope>
    <source>
        <strain evidence="18">GMGI-L3</strain>
    </source>
</reference>
<comment type="caution">
    <text evidence="18">The sequence shown here is derived from an EMBL/GenBank/DDBJ whole genome shotgun (WGS) entry which is preliminary data.</text>
</comment>
<comment type="similarity">
    <text evidence="2">In the N-terminal section; belongs to the peroxidase family.</text>
</comment>
<evidence type="ECO:0000256" key="10">
    <source>
        <dbReference type="ARBA" id="ARBA00023324"/>
    </source>
</evidence>
<dbReference type="SMART" id="SM00054">
    <property type="entry name" value="EFh"/>
    <property type="match status" value="2"/>
</dbReference>
<dbReference type="SUPFAM" id="SSF52343">
    <property type="entry name" value="Ferredoxin reductase-like, C-terminal NADP-linked domain"/>
    <property type="match status" value="1"/>
</dbReference>
<dbReference type="GO" id="GO:0020037">
    <property type="term" value="F:heme binding"/>
    <property type="evidence" value="ECO:0007669"/>
    <property type="project" value="InterPro"/>
</dbReference>
<dbReference type="SFLD" id="SFLDG01169">
    <property type="entry name" value="NADPH_oxidase_subgroup_(NOX)"/>
    <property type="match status" value="1"/>
</dbReference>
<evidence type="ECO:0000256" key="11">
    <source>
        <dbReference type="ARBA" id="ARBA00047455"/>
    </source>
</evidence>
<evidence type="ECO:0000313" key="18">
    <source>
        <dbReference type="EMBL" id="KAG7154097.1"/>
    </source>
</evidence>
<keyword evidence="5" id="KW-0677">Repeat</keyword>
<feature type="domain" description="EF-hand" evidence="16">
    <location>
        <begin position="850"/>
        <end position="885"/>
    </location>
</feature>
<keyword evidence="13" id="KW-0349">Heme</keyword>
<dbReference type="CDD" id="cd00051">
    <property type="entry name" value="EFh"/>
    <property type="match status" value="1"/>
</dbReference>
<dbReference type="Pfam" id="PF03098">
    <property type="entry name" value="An_peroxidase"/>
    <property type="match status" value="2"/>
</dbReference>
<dbReference type="InterPro" id="IPR011992">
    <property type="entry name" value="EF-hand-dom_pair"/>
</dbReference>
<feature type="transmembrane region" description="Helical" evidence="14">
    <location>
        <begin position="996"/>
        <end position="1018"/>
    </location>
</feature>
<evidence type="ECO:0000256" key="12">
    <source>
        <dbReference type="ARBA" id="ARBA00048762"/>
    </source>
</evidence>
<dbReference type="EMBL" id="JAHLQT010045270">
    <property type="protein sequence ID" value="KAG7154097.1"/>
    <property type="molecule type" value="Genomic_DNA"/>
</dbReference>
<evidence type="ECO:0000256" key="2">
    <source>
        <dbReference type="ARBA" id="ARBA00005644"/>
    </source>
</evidence>
<dbReference type="Pfam" id="PF13202">
    <property type="entry name" value="EF-hand_5"/>
    <property type="match status" value="1"/>
</dbReference>
<dbReference type="Gene3D" id="2.40.30.10">
    <property type="entry name" value="Translation factors"/>
    <property type="match status" value="1"/>
</dbReference>
<dbReference type="GO" id="GO:0004601">
    <property type="term" value="F:peroxidase activity"/>
    <property type="evidence" value="ECO:0007669"/>
    <property type="project" value="InterPro"/>
</dbReference>
<dbReference type="PROSITE" id="PS51384">
    <property type="entry name" value="FAD_FR"/>
    <property type="match status" value="1"/>
</dbReference>
<evidence type="ECO:0000256" key="6">
    <source>
        <dbReference type="ARBA" id="ARBA00022827"/>
    </source>
</evidence>
<comment type="catalytic activity">
    <reaction evidence="11">
        <text>NADH + O2 + H(+) = H2O2 + NAD(+)</text>
        <dbReference type="Rhea" id="RHEA:11264"/>
        <dbReference type="ChEBI" id="CHEBI:15378"/>
        <dbReference type="ChEBI" id="CHEBI:15379"/>
        <dbReference type="ChEBI" id="CHEBI:16240"/>
        <dbReference type="ChEBI" id="CHEBI:57540"/>
        <dbReference type="ChEBI" id="CHEBI:57945"/>
        <dbReference type="EC" id="1.6.3.1"/>
    </reaction>
</comment>
<evidence type="ECO:0000256" key="1">
    <source>
        <dbReference type="ARBA" id="ARBA00004424"/>
    </source>
</evidence>
<feature type="transmembrane region" description="Helical" evidence="14">
    <location>
        <begin position="1172"/>
        <end position="1191"/>
    </location>
</feature>
<name>A0A8J5J7F1_HOMAM</name>
<dbReference type="CDD" id="cd06186">
    <property type="entry name" value="NOX_Duox_like_FAD_NADP"/>
    <property type="match status" value="1"/>
</dbReference>
<keyword evidence="14" id="KW-0472">Membrane</keyword>
<dbReference type="InterPro" id="IPR037120">
    <property type="entry name" value="Haem_peroxidase_sf_animal"/>
</dbReference>
<dbReference type="PRINTS" id="PR00457">
    <property type="entry name" value="ANPEROXIDASE"/>
</dbReference>
<keyword evidence="9" id="KW-0560">Oxidoreductase</keyword>
<dbReference type="Pfam" id="PF08022">
    <property type="entry name" value="FAD_binding_8"/>
    <property type="match status" value="1"/>
</dbReference>
<keyword evidence="14" id="KW-0812">Transmembrane</keyword>
<dbReference type="GO" id="GO:0016174">
    <property type="term" value="F:NAD(P)H oxidase H2O2-forming activity"/>
    <property type="evidence" value="ECO:0007669"/>
    <property type="project" value="UniProtKB-EC"/>
</dbReference>
<dbReference type="PROSITE" id="PS50292">
    <property type="entry name" value="PEROXIDASE_3"/>
    <property type="match status" value="1"/>
</dbReference>
<evidence type="ECO:0000313" key="19">
    <source>
        <dbReference type="Proteomes" id="UP000747542"/>
    </source>
</evidence>
<dbReference type="PANTHER" id="PTHR11972:SF208">
    <property type="entry name" value="DUAL OXIDASE-LIKE PROTEIN"/>
    <property type="match status" value="1"/>
</dbReference>
<feature type="chain" id="PRO_5035281750" description="NAD(P)H oxidase (H2O2-forming)" evidence="15">
    <location>
        <begin position="21"/>
        <end position="1474"/>
    </location>
</feature>
<feature type="domain" description="EF-hand" evidence="16">
    <location>
        <begin position="814"/>
        <end position="849"/>
    </location>
</feature>
<comment type="subcellular location">
    <subcellularLocation>
        <location evidence="1">Apical cell membrane</location>
        <topology evidence="1">Multi-pass membrane protein</topology>
    </subcellularLocation>
</comment>
<dbReference type="SUPFAM" id="SSF63380">
    <property type="entry name" value="Riboflavin synthase domain-like"/>
    <property type="match status" value="1"/>
</dbReference>
<keyword evidence="4" id="KW-0285">Flavoprotein</keyword>
<dbReference type="InterPro" id="IPR013121">
    <property type="entry name" value="Fe_red_NAD-bd_6"/>
</dbReference>
<keyword evidence="10" id="KW-0376">Hydrogen peroxide</keyword>
<keyword evidence="13" id="KW-0479">Metal-binding</keyword>
<evidence type="ECO:0000256" key="14">
    <source>
        <dbReference type="SAM" id="Phobius"/>
    </source>
</evidence>
<dbReference type="EC" id="1.6.3.1" evidence="3"/>
<dbReference type="InterPro" id="IPR017927">
    <property type="entry name" value="FAD-bd_FR_type"/>
</dbReference>
<evidence type="ECO:0000256" key="4">
    <source>
        <dbReference type="ARBA" id="ARBA00022630"/>
    </source>
</evidence>
<dbReference type="GO" id="GO:0016175">
    <property type="term" value="F:superoxide-generating NAD(P)H oxidase activity"/>
    <property type="evidence" value="ECO:0007669"/>
    <property type="project" value="TreeGrafter"/>
</dbReference>
<organism evidence="18 19">
    <name type="scientific">Homarus americanus</name>
    <name type="common">American lobster</name>
    <dbReference type="NCBI Taxonomy" id="6706"/>
    <lineage>
        <taxon>Eukaryota</taxon>
        <taxon>Metazoa</taxon>
        <taxon>Ecdysozoa</taxon>
        <taxon>Arthropoda</taxon>
        <taxon>Crustacea</taxon>
        <taxon>Multicrustacea</taxon>
        <taxon>Malacostraca</taxon>
        <taxon>Eumalacostraca</taxon>
        <taxon>Eucarida</taxon>
        <taxon>Decapoda</taxon>
        <taxon>Pleocyemata</taxon>
        <taxon>Astacidea</taxon>
        <taxon>Nephropoidea</taxon>
        <taxon>Nephropidae</taxon>
        <taxon>Homarus</taxon>
    </lineage>
</organism>
<evidence type="ECO:0000256" key="13">
    <source>
        <dbReference type="PIRSR" id="PIRSR619791-2"/>
    </source>
</evidence>
<dbReference type="InterPro" id="IPR039261">
    <property type="entry name" value="FNR_nucleotide-bd"/>
</dbReference>
<evidence type="ECO:0000256" key="3">
    <source>
        <dbReference type="ARBA" id="ARBA00012698"/>
    </source>
</evidence>
<dbReference type="GO" id="GO:0043020">
    <property type="term" value="C:NADPH oxidase complex"/>
    <property type="evidence" value="ECO:0007669"/>
    <property type="project" value="TreeGrafter"/>
</dbReference>
<keyword evidence="15" id="KW-0732">Signal</keyword>
<dbReference type="PROSITE" id="PS00018">
    <property type="entry name" value="EF_HAND_1"/>
    <property type="match status" value="2"/>
</dbReference>
<sequence length="1474" mass="168743">MRLTVTVVVVAAVAWKTVVSMCPPLNNDKSTRPEPCHWAKSEENRDAFLDWLIGGCEIQSSRCSAGEDIHAVEYEGYDGWYNNLARPNQGAVDTPLLRLLPPAYSDGVYQPVKRSTNPLTLSQMFMAGKSGSISKGGRTAFLVFFGQQVVEEILDAQGAGCPPEYFNIKVEENHRYHTDHPHLKELPVLRTRYDQTTGFSPNNPRQQLNEITPYLDGGLVYGTGKGWADVLRTFENGTLAPRGKLAPNDKLGSGYPAQNTQRLPMANPPPPFNHSQYVGRGYTAEVDRFFKLGNPRGNENPFILTFGILWYRWHNHIAEYLDKRHPRWTDEKIFNEARKWVIATYQAIVYYDWLPKYMRRELSPYQGYKPTTDPQVSHIFQSAAMRFGHTLVTSGVHLRERDKDLCGVKSFNRYGEEVGGVRTCNSFWLSPEFFTGDPGNFEKFLMGLSSQGSEKEDHVIVEDLRGEVDIWVGGLLETRNGPGQLFSKVILDQFERIRDADRFWFENTNNNLFTEEERRRLRQVNIIDVVLSVTDLLPDVDIQSDPFTAVHENNSVSEKCKQILSNQKDCHLFGDFTTTCRYLSPVDTVKDSCSPPGTYDYFDGSQTSYILTFTIVAGACVAFVVIRAKTKSKGRAKKVFTSIKARKISARLRRYVKVVLEDGARHIKVNNIQGQVLRTIEFTNVKEIFVRHLNDYCKIVLSAPHHYDLYLMFQDGFHGEKLKDALEKYCANLGVEIKYKMETWWSIKKGVTTVYEREKDLARFSRTVMELAFNKDKDARATADILSIATSKTSTKYTMQMTRAELATQLGMLPNSIFMNRLFEIMDSDKSGFITIKEFWDVMLVFAQGTPEEKAKLMFDIYDISNSGNISSDDLRKIVKATMGSEANNQDLDQVVNSMLQSIGLREGQNIDYDNFKKINSAQGNIFENVNIDITQTTSGRMTRGFSLYGYVPKGGFAAKSVKKSDDIQVPEEENTGEAVVTGPVRKQWNIMISNIKVNSVFWFWGFLYTIVMLLIFAERAYYYSVEREHSGLRRIAGYGVTVTRGAASAMMFTYSCLLVTMCRNLFSFLRSTAAHRFLPFDYMINFHRYIGFWALIWTVIHVIGHAINFYHISTQTPPDLTCLFRDFFRRTHVLPKFHYWCWGTVTGFTGVLLTLHTALIYSFAYFGRDNFFRWFWLTHNTYPVYYMLFILHGSGRLVQPPFFHYFFLGPCILFILDKLVSISRNTNEIPVISAKHLPSNVIRLEIQRPSNFNFQSGQWVKIASTGIQNQEYHPFTLSSAPHEENLTLHIRAIYMDGPFGEGHQTWWDFEVVVLVGGGIGVTPFASILKDIAFKLQHSKSLYRTKKVIFLWTTRSQKQYEWMTEILNSVEELDKEGIIRNHIFITQFKSKFDLRTIMLTGSGISLFTGLRAITHFSRPNFPAIFHAIKERYNNISTIGVFTCGHQSLSASVEQGCQAANKESGPSFRHYYENF</sequence>
<feature type="domain" description="FAD-binding FR-type" evidence="17">
    <location>
        <begin position="1225"/>
        <end position="1337"/>
    </location>
</feature>
<feature type="binding site" description="axial binding residue" evidence="13">
    <location>
        <position position="389"/>
    </location>
    <ligand>
        <name>heme b</name>
        <dbReference type="ChEBI" id="CHEBI:60344"/>
    </ligand>
    <ligandPart>
        <name>Fe</name>
        <dbReference type="ChEBI" id="CHEBI:18248"/>
    </ligandPart>
</feature>
<evidence type="ECO:0000256" key="15">
    <source>
        <dbReference type="SAM" id="SignalP"/>
    </source>
</evidence>
<evidence type="ECO:0000259" key="17">
    <source>
        <dbReference type="PROSITE" id="PS51384"/>
    </source>
</evidence>
<evidence type="ECO:0000256" key="9">
    <source>
        <dbReference type="ARBA" id="ARBA00023002"/>
    </source>
</evidence>
<evidence type="ECO:0000256" key="7">
    <source>
        <dbReference type="ARBA" id="ARBA00022837"/>
    </source>
</evidence>
<dbReference type="InterPro" id="IPR019791">
    <property type="entry name" value="Haem_peroxidase_animal"/>
</dbReference>
<feature type="transmembrane region" description="Helical" evidence="14">
    <location>
        <begin position="1052"/>
        <end position="1070"/>
    </location>
</feature>
<dbReference type="Proteomes" id="UP000747542">
    <property type="component" value="Unassembled WGS sequence"/>
</dbReference>
<keyword evidence="13" id="KW-0408">Iron</keyword>
<keyword evidence="6" id="KW-0274">FAD</keyword>
<dbReference type="InterPro" id="IPR013112">
    <property type="entry name" value="FAD-bd_8"/>
</dbReference>
<dbReference type="PROSITE" id="PS50222">
    <property type="entry name" value="EF_HAND_2"/>
    <property type="match status" value="2"/>
</dbReference>
<evidence type="ECO:0000256" key="5">
    <source>
        <dbReference type="ARBA" id="ARBA00022737"/>
    </source>
</evidence>
<dbReference type="PANTHER" id="PTHR11972">
    <property type="entry name" value="NADPH OXIDASE"/>
    <property type="match status" value="1"/>
</dbReference>
<dbReference type="GO" id="GO:0016324">
    <property type="term" value="C:apical plasma membrane"/>
    <property type="evidence" value="ECO:0007669"/>
    <property type="project" value="UniProtKB-SubCell"/>
</dbReference>
<dbReference type="GO" id="GO:0042554">
    <property type="term" value="P:superoxide anion generation"/>
    <property type="evidence" value="ECO:0007669"/>
    <property type="project" value="TreeGrafter"/>
</dbReference>
<dbReference type="InterPro" id="IPR017938">
    <property type="entry name" value="Riboflavin_synthase-like_b-brl"/>
</dbReference>
<dbReference type="InterPro" id="IPR002048">
    <property type="entry name" value="EF_hand_dom"/>
</dbReference>
<keyword evidence="8" id="KW-0521">NADP</keyword>
<dbReference type="GO" id="GO:0042744">
    <property type="term" value="P:hydrogen peroxide catabolic process"/>
    <property type="evidence" value="ECO:0007669"/>
    <property type="project" value="UniProtKB-KW"/>
</dbReference>
<dbReference type="SUPFAM" id="SSF48113">
    <property type="entry name" value="Heme-dependent peroxidases"/>
    <property type="match status" value="1"/>
</dbReference>
<evidence type="ECO:0000256" key="8">
    <source>
        <dbReference type="ARBA" id="ARBA00022857"/>
    </source>
</evidence>
<dbReference type="InterPro" id="IPR018247">
    <property type="entry name" value="EF_Hand_1_Ca_BS"/>
</dbReference>
<comment type="catalytic activity">
    <reaction evidence="12">
        <text>NADPH + O2 + H(+) = H2O2 + NADP(+)</text>
        <dbReference type="Rhea" id="RHEA:11260"/>
        <dbReference type="ChEBI" id="CHEBI:15378"/>
        <dbReference type="ChEBI" id="CHEBI:15379"/>
        <dbReference type="ChEBI" id="CHEBI:16240"/>
        <dbReference type="ChEBI" id="CHEBI:57783"/>
        <dbReference type="ChEBI" id="CHEBI:58349"/>
        <dbReference type="EC" id="1.6.3.1"/>
    </reaction>
</comment>
<protein>
    <recommendedName>
        <fullName evidence="3">NAD(P)H oxidase (H2O2-forming)</fullName>
        <ecNumber evidence="3">1.6.3.1</ecNumber>
    </recommendedName>
</protein>
<feature type="transmembrane region" description="Helical" evidence="14">
    <location>
        <begin position="1138"/>
        <end position="1165"/>
    </location>
</feature>
<keyword evidence="7" id="KW-0106">Calcium</keyword>
<proteinExistence type="inferred from homology"/>
<accession>A0A8J5J7F1</accession>
<dbReference type="Gene3D" id="1.10.640.10">
    <property type="entry name" value="Haem peroxidase domain superfamily, animal type"/>
    <property type="match status" value="2"/>
</dbReference>
<feature type="transmembrane region" description="Helical" evidence="14">
    <location>
        <begin position="609"/>
        <end position="628"/>
    </location>
</feature>
<dbReference type="GO" id="GO:0006979">
    <property type="term" value="P:response to oxidative stress"/>
    <property type="evidence" value="ECO:0007669"/>
    <property type="project" value="InterPro"/>
</dbReference>
<gene>
    <name evidence="18" type="primary">DUOX2-L</name>
    <name evidence="18" type="ORF">Hamer_G020394</name>
</gene>
<dbReference type="GO" id="GO:0006952">
    <property type="term" value="P:defense response"/>
    <property type="evidence" value="ECO:0007669"/>
    <property type="project" value="TreeGrafter"/>
</dbReference>
<dbReference type="InterPro" id="IPR050369">
    <property type="entry name" value="RBOH/FRE"/>
</dbReference>